<keyword evidence="3" id="KW-1133">Transmembrane helix</keyword>
<protein>
    <submittedName>
        <fullName evidence="5">Putative RND family efflux transporter MFP subunit</fullName>
    </submittedName>
</protein>
<evidence type="ECO:0000259" key="4">
    <source>
        <dbReference type="Pfam" id="PF25954"/>
    </source>
</evidence>
<dbReference type="InterPro" id="IPR058792">
    <property type="entry name" value="Beta-barrel_RND_2"/>
</dbReference>
<evidence type="ECO:0000313" key="6">
    <source>
        <dbReference type="Proteomes" id="UP000016587"/>
    </source>
</evidence>
<dbReference type="Gene3D" id="2.40.420.20">
    <property type="match status" value="1"/>
</dbReference>
<dbReference type="eggNOG" id="COG0845">
    <property type="taxonomic scope" value="Bacteria"/>
</dbReference>
<comment type="similarity">
    <text evidence="1">Belongs to the membrane fusion protein (MFP) (TC 8.A.1) family.</text>
</comment>
<feature type="transmembrane region" description="Helical" evidence="3">
    <location>
        <begin position="12"/>
        <end position="31"/>
    </location>
</feature>
<dbReference type="SUPFAM" id="SSF111369">
    <property type="entry name" value="HlyD-like secretion proteins"/>
    <property type="match status" value="2"/>
</dbReference>
<dbReference type="STRING" id="1121448.DGI_2710"/>
<accession>T2GE84</accession>
<keyword evidence="6" id="KW-1185">Reference proteome</keyword>
<dbReference type="GO" id="GO:1990281">
    <property type="term" value="C:efflux pump complex"/>
    <property type="evidence" value="ECO:0007669"/>
    <property type="project" value="TreeGrafter"/>
</dbReference>
<proteinExistence type="inferred from homology"/>
<reference evidence="5 6" key="1">
    <citation type="journal article" date="2013" name="J. Bacteriol.">
        <title>Roles of HynAB and Ech, the only two hydrogenases found in the model sulfate reducer Desulfovibrio gigas.</title>
        <authorList>
            <person name="Morais-Silva F.O."/>
            <person name="Santos C.I."/>
            <person name="Rodrigues R."/>
            <person name="Pereira I.A."/>
            <person name="Rodrigues-Pousada C."/>
        </authorList>
    </citation>
    <scope>NUCLEOTIDE SEQUENCE [LARGE SCALE GENOMIC DNA]</scope>
    <source>
        <strain evidence="6">ATCC 19364 / DSM 1382 / NCIMB 9332 / VKM B-1759</strain>
    </source>
</reference>
<evidence type="ECO:0000313" key="5">
    <source>
        <dbReference type="EMBL" id="AGW14441.1"/>
    </source>
</evidence>
<dbReference type="KEGG" id="dgg:DGI_2710"/>
<keyword evidence="2" id="KW-0175">Coiled coil</keyword>
<feature type="coiled-coil region" evidence="2">
    <location>
        <begin position="165"/>
        <end position="206"/>
    </location>
</feature>
<keyword evidence="3" id="KW-0812">Transmembrane</keyword>
<dbReference type="EMBL" id="CP006585">
    <property type="protein sequence ID" value="AGW14441.1"/>
    <property type="molecule type" value="Genomic_DNA"/>
</dbReference>
<gene>
    <name evidence="5" type="ORF">DGI_2710</name>
</gene>
<feature type="coiled-coil region" evidence="2">
    <location>
        <begin position="113"/>
        <end position="140"/>
    </location>
</feature>
<organism evidence="5 6">
    <name type="scientific">Megalodesulfovibrio gigas (strain ATCC 19364 / DSM 1382 / NCIMB 9332 / VKM B-1759)</name>
    <name type="common">Desulfovibrio gigas</name>
    <dbReference type="NCBI Taxonomy" id="1121448"/>
    <lineage>
        <taxon>Bacteria</taxon>
        <taxon>Pseudomonadati</taxon>
        <taxon>Thermodesulfobacteriota</taxon>
        <taxon>Desulfovibrionia</taxon>
        <taxon>Desulfovibrionales</taxon>
        <taxon>Desulfovibrionaceae</taxon>
        <taxon>Megalodesulfovibrio</taxon>
    </lineage>
</organism>
<name>T2GE84_MEGG1</name>
<dbReference type="GO" id="GO:0015562">
    <property type="term" value="F:efflux transmembrane transporter activity"/>
    <property type="evidence" value="ECO:0007669"/>
    <property type="project" value="TreeGrafter"/>
</dbReference>
<evidence type="ECO:0000256" key="1">
    <source>
        <dbReference type="ARBA" id="ARBA00009477"/>
    </source>
</evidence>
<dbReference type="Proteomes" id="UP000016587">
    <property type="component" value="Chromosome"/>
</dbReference>
<keyword evidence="3" id="KW-0472">Membrane</keyword>
<dbReference type="HOGENOM" id="CLU_018816_1_4_7"/>
<evidence type="ECO:0000256" key="3">
    <source>
        <dbReference type="SAM" id="Phobius"/>
    </source>
</evidence>
<feature type="domain" description="CusB-like beta-barrel" evidence="4">
    <location>
        <begin position="255"/>
        <end position="322"/>
    </location>
</feature>
<dbReference type="Gene3D" id="2.40.30.170">
    <property type="match status" value="1"/>
</dbReference>
<dbReference type="NCBIfam" id="TIGR01730">
    <property type="entry name" value="RND_mfp"/>
    <property type="match status" value="1"/>
</dbReference>
<dbReference type="Gene3D" id="1.10.287.470">
    <property type="entry name" value="Helix hairpin bin"/>
    <property type="match status" value="1"/>
</dbReference>
<dbReference type="AlphaFoldDB" id="T2GE84"/>
<dbReference type="Gene3D" id="2.40.50.100">
    <property type="match status" value="1"/>
</dbReference>
<dbReference type="PANTHER" id="PTHR30469">
    <property type="entry name" value="MULTIDRUG RESISTANCE PROTEIN MDTA"/>
    <property type="match status" value="1"/>
</dbReference>
<evidence type="ECO:0000256" key="2">
    <source>
        <dbReference type="SAM" id="Coils"/>
    </source>
</evidence>
<dbReference type="Pfam" id="PF25954">
    <property type="entry name" value="Beta-barrel_RND_2"/>
    <property type="match status" value="1"/>
</dbReference>
<sequence>MQIRRMFQSAGPFIGPLVGLLAGMIAGSMLFGGSKDVSPRDDVPRAAPPLSEEHPLTVTAHRQLVTDWYEAVGAVQPREETDVEALVTARVMEVRVNPGDAVAKGDVLAVLDSRQLASRLAQAEEEREGASASVAQASQGVQAAQASFDRATSHYRRIKSLFGGKAVAESELDQAEADYLRAQAGLEEARKRLSATQSAQARAQEAVEEARIHLSYSTIVAHEAGEVLRRHVDPGGLAAPGKSLLSMRTGASLRLEAQVREGLIAQIRPGMELPVRIPALDLETVGLVDEVHPSADPATRTFVVKAVIPPNLNVHPGMFGRLLIPVARHEAVLLPYQAVRRVGQLEMVRTKATDGAAPWRTMYVSTGQANATHVEILAGLTGGELVALPLSLPESLALPLADTPTHANGTGADGNG</sequence>
<reference evidence="6" key="2">
    <citation type="submission" date="2013-07" db="EMBL/GenBank/DDBJ databases">
        <authorList>
            <person name="Morais-Silva F.O."/>
            <person name="Rezende A.M."/>
            <person name="Pimentel C."/>
            <person name="Resende D.M."/>
            <person name="Santos C.I."/>
            <person name="Clemente C."/>
            <person name="de Oliveira L.M."/>
            <person name="da Silva S.M."/>
            <person name="Costa D.A."/>
            <person name="Varela-Raposo A."/>
            <person name="Horacio E.C.A."/>
            <person name="Matos M."/>
            <person name="Flores O."/>
            <person name="Ruiz J.C."/>
            <person name="Rodrigues-Pousada C."/>
        </authorList>
    </citation>
    <scope>NUCLEOTIDE SEQUENCE [LARGE SCALE GENOMIC DNA]</scope>
    <source>
        <strain evidence="6">ATCC 19364 / DSM 1382 / NCIMB 9332 / VKM B-1759</strain>
    </source>
</reference>
<dbReference type="PATRIC" id="fig|1121448.10.peg.2667"/>
<dbReference type="PANTHER" id="PTHR30469:SF15">
    <property type="entry name" value="HLYD FAMILY OF SECRETION PROTEINS"/>
    <property type="match status" value="1"/>
</dbReference>
<dbReference type="InterPro" id="IPR006143">
    <property type="entry name" value="RND_pump_MFP"/>
</dbReference>